<dbReference type="Proteomes" id="UP001419268">
    <property type="component" value="Unassembled WGS sequence"/>
</dbReference>
<feature type="compositionally biased region" description="Basic and acidic residues" evidence="1">
    <location>
        <begin position="39"/>
        <end position="48"/>
    </location>
</feature>
<dbReference type="EMBL" id="JBBNAG010000011">
    <property type="protein sequence ID" value="KAK9094114.1"/>
    <property type="molecule type" value="Genomic_DNA"/>
</dbReference>
<evidence type="ECO:0000313" key="2">
    <source>
        <dbReference type="EMBL" id="KAK9094114.1"/>
    </source>
</evidence>
<name>A0AAP0EIZ2_9MAGN</name>
<dbReference type="AlphaFoldDB" id="A0AAP0EIZ2"/>
<feature type="region of interest" description="Disordered" evidence="1">
    <location>
        <begin position="1"/>
        <end position="110"/>
    </location>
</feature>
<evidence type="ECO:0000256" key="1">
    <source>
        <dbReference type="SAM" id="MobiDB-lite"/>
    </source>
</evidence>
<reference evidence="2 3" key="1">
    <citation type="submission" date="2024-01" db="EMBL/GenBank/DDBJ databases">
        <title>Genome assemblies of Stephania.</title>
        <authorList>
            <person name="Yang L."/>
        </authorList>
    </citation>
    <scope>NUCLEOTIDE SEQUENCE [LARGE SCALE GENOMIC DNA]</scope>
    <source>
        <strain evidence="2">JXDWG</strain>
        <tissue evidence="2">Leaf</tissue>
    </source>
</reference>
<keyword evidence="3" id="KW-1185">Reference proteome</keyword>
<accession>A0AAP0EIZ2</accession>
<proteinExistence type="predicted"/>
<evidence type="ECO:0000313" key="3">
    <source>
        <dbReference type="Proteomes" id="UP001419268"/>
    </source>
</evidence>
<feature type="compositionally biased region" description="Low complexity" evidence="1">
    <location>
        <begin position="95"/>
        <end position="110"/>
    </location>
</feature>
<feature type="compositionally biased region" description="Basic and acidic residues" evidence="1">
    <location>
        <begin position="62"/>
        <end position="71"/>
    </location>
</feature>
<comment type="caution">
    <text evidence="2">The sequence shown here is derived from an EMBL/GenBank/DDBJ whole genome shotgun (WGS) entry which is preliminary data.</text>
</comment>
<organism evidence="2 3">
    <name type="scientific">Stephania cephalantha</name>
    <dbReference type="NCBI Taxonomy" id="152367"/>
    <lineage>
        <taxon>Eukaryota</taxon>
        <taxon>Viridiplantae</taxon>
        <taxon>Streptophyta</taxon>
        <taxon>Embryophyta</taxon>
        <taxon>Tracheophyta</taxon>
        <taxon>Spermatophyta</taxon>
        <taxon>Magnoliopsida</taxon>
        <taxon>Ranunculales</taxon>
        <taxon>Menispermaceae</taxon>
        <taxon>Menispermoideae</taxon>
        <taxon>Cissampelideae</taxon>
        <taxon>Stephania</taxon>
    </lineage>
</organism>
<protein>
    <submittedName>
        <fullName evidence="2">Uncharacterized protein</fullName>
    </submittedName>
</protein>
<sequence>MAESGEVEGARASNSSENGAGTRPAAAGGKSAKPINKRLRLEQQRDRPTMGVLPVGDAEAGEVARRGRSDEQESVTEDAAREAMSQRQRARLQRGSAAASEAAISGGARE</sequence>
<gene>
    <name evidence="2" type="ORF">Scep_025583</name>
</gene>